<dbReference type="PROSITE" id="PS51285">
    <property type="entry name" value="AGC_KINASE_CTER"/>
    <property type="match status" value="1"/>
</dbReference>
<feature type="compositionally biased region" description="Polar residues" evidence="22">
    <location>
        <begin position="537"/>
        <end position="547"/>
    </location>
</feature>
<comment type="catalytic activity">
    <reaction evidence="18">
        <text>L-seryl-[protein] + ATP = O-phospho-L-seryl-[protein] + ADP + H(+)</text>
        <dbReference type="Rhea" id="RHEA:17989"/>
        <dbReference type="Rhea" id="RHEA-COMP:9863"/>
        <dbReference type="Rhea" id="RHEA-COMP:11604"/>
        <dbReference type="ChEBI" id="CHEBI:15378"/>
        <dbReference type="ChEBI" id="CHEBI:29999"/>
        <dbReference type="ChEBI" id="CHEBI:30616"/>
        <dbReference type="ChEBI" id="CHEBI:83421"/>
        <dbReference type="ChEBI" id="CHEBI:456216"/>
        <dbReference type="EC" id="2.7.11.13"/>
    </reaction>
</comment>
<evidence type="ECO:0000256" key="4">
    <source>
        <dbReference type="ARBA" id="ARBA00004626"/>
    </source>
</evidence>
<feature type="coiled-coil region" evidence="21">
    <location>
        <begin position="80"/>
        <end position="107"/>
    </location>
</feature>
<dbReference type="CDD" id="cd11623">
    <property type="entry name" value="HR1_PKN_2"/>
    <property type="match status" value="1"/>
</dbReference>
<sequence length="1938" mass="218475">MADTYFQGDYIKHPVVYELSHKYGLPTDHLTDSQLPSKLEELKDIIRREIRKELKIKEGAEKLRGVSTDRKSLSHVATIVKNSNFKLTELKNELIELESQIILTQGQTSPSTNVLFASNGDSLHRLDKMSPNHLSRIENLEKQLNIELKVKQGAENMIQSIGTSRDKKLLLEAQQMLQDSRKKIEYLKMKITKMKHDVDSKSRTSGSVHDLTSNGGDFMNLDLEPVLDERIEDLKHRLRVEAAVVEGAKNVIKLLQNGTKERGENRKALQEWGVRTICRPDNAPLVSRMNPRDPTSPPTHFSVHAEFTISHPGADDPRNRPRTSTDRDDATGGVRMTYSWNEQPQDARPETWPTSASNHDSPSSAPTTTPPRLQPPSAMFSTDYTRGYQKGNMFFTSTPPLIRPDEDEASKEAAKVASSLPPELIGRGLIHDSSGYGSDLLSPNSGGSLPRRPMPPFDRKCRSTCNITLSTNLQGLHQSPHCSRTQSLRCQTPSTFLQKHSQRFYGCGDPWCHHWHPNEDCCKIPAVPEEAPLLPTNAPSKSGTSKAPMQEKKDASVQTFEMVDKCTSPFLRMNSTDSVDSRSVRRYQRRGLTEPLRKNTSSIGTFTPDSLDSMKFQSSKRLAKSPKLRRSPKENVKEQSPADSKSSDPLKKPRTVHIDVYCTGTEMESNASSESSDEGSKSASTPQTVFENDKMRVTHRKADERDLPFYLKKAADFHQEVPFSMGRPLETHTSMEKEESDDENSSTAYPSKLSSYSNIGDFSASVSSVPRSWTSYSLSSCAIPEDYDSVANTSWKDTFSDIDSLMMSRSSIAPTESLDFVPRRRLEAAQSIDEAPEFERKNLLDTSSVASVQPSDSFEYADSEDRLRIRQMEEMWKNRGSSKSLKSPLSERKLQIQQERMREYIENKMRAKNKWDSKDSDSNDSDDSGKGWTFIKGDVAPLPKPARQKSPVNALPNTVRDAFIRSVKSCEPVPVEAKRPKEPAREDQGSLSDSSPTSQSPSAITLRQRLSGDPNLRSPFMIVPGIYTEPRSIARKFGTVVSVMKKPGHHVGPAKNPDCLCEHCQSYWHSVGGRNRTRSVGDPPSGRYIQNWKDFLEQKARDPDKPEQALYGYLDLVSTRAFDLFCARFLFDWAQESLRASSMKLDLLRKSLEQRKAELPPDSPIAAQLKEELANAPTSSPASVHYTSLQPFTVRSESNKMHNAMSTFNRCAAVTGTLEVRLMGCQDLLEEVPGRPKKESDGSSSPMDLRFFKKGVTGRSSSKSYSVKEDVSDEIMALLKLDNNTVAQTSWRQCSQQAWDQRFSIELDKSRELEIGVYWKDWRSLCGVIFLRLEEFIDNDRDGMVLHLEPQGLLFAEIKFLNPMISKRPKLQRQKRIFKQVMPRAKQMNINIVTWGRWMKQSNRVPSRQNLAPNTPEIAESNDATVVEDKPETPGETPDPQSFGLGGQRPLGLAVALPIPPPKVPPTFQSPSTPSPQGPSRDWVLVPPYPDGTPPPIVKKRTEAPSVPPPPVPPRLDPESAAALREFDFLEDEQEGCRARPGPLLIPSTPTTPIVVFPNDFVLPSPQPLIEFPDDEPSFEPVARRPVAREVSYRDSAYESRRQSQSLPPTTTMCCDHFRLISVLGRGHFGKVILAQYKNTGEYFAIKALKKGDIIARDEVESLLSEKRIFEVANSIRHPFLVNLFACFQTSAHVCFVMEYAAGGDLMMHIHADVFSEPRAVFYAACVVLGLQYLHENKIIYRDLKLDNLLLDTEGYVKIADFGLCKEGMGYLDRTGTFCGTPEFLAPEVLTETSYTRAVDWWGLGVLIFEMLVGESPFPGDDEEEVFDSIVNDEVRYPRFLSLESIAIMRRLLRKSPDRRLGSSERDAEDVKKQAFFRHIQWEELLHRRVPHSMEDVSNFDEEFTSEKAQLTPPKEPRPLTNQDQNLFRDFTYIADWC</sequence>
<evidence type="ECO:0000256" key="15">
    <source>
        <dbReference type="ARBA" id="ARBA00023054"/>
    </source>
</evidence>
<keyword evidence="10" id="KW-0808">Transferase</keyword>
<evidence type="ECO:0000256" key="19">
    <source>
        <dbReference type="PROSITE-ProRule" id="PRU01207"/>
    </source>
</evidence>
<dbReference type="PROSITE" id="PS50011">
    <property type="entry name" value="PROTEIN_KINASE_DOM"/>
    <property type="match status" value="1"/>
</dbReference>
<feature type="region of interest" description="Disordered" evidence="22">
    <location>
        <begin position="1404"/>
        <end position="1515"/>
    </location>
</feature>
<dbReference type="GO" id="GO:0032154">
    <property type="term" value="C:cleavage furrow"/>
    <property type="evidence" value="ECO:0007669"/>
    <property type="project" value="UniProtKB-SubCell"/>
</dbReference>
<keyword evidence="7" id="KW-0963">Cytoplasm</keyword>
<dbReference type="GO" id="GO:0005524">
    <property type="term" value="F:ATP binding"/>
    <property type="evidence" value="ECO:0007669"/>
    <property type="project" value="UniProtKB-UniRule"/>
</dbReference>
<feature type="region of interest" description="Disordered" evidence="22">
    <location>
        <begin position="667"/>
        <end position="697"/>
    </location>
</feature>
<evidence type="ECO:0000256" key="18">
    <source>
        <dbReference type="ARBA" id="ARBA00047470"/>
    </source>
</evidence>
<dbReference type="InterPro" id="IPR000008">
    <property type="entry name" value="C2_dom"/>
</dbReference>
<dbReference type="CDD" id="cd05589">
    <property type="entry name" value="STKc_PKN"/>
    <property type="match status" value="1"/>
</dbReference>
<dbReference type="SUPFAM" id="SSF56112">
    <property type="entry name" value="Protein kinase-like (PK-like)"/>
    <property type="match status" value="1"/>
</dbReference>
<reference evidence="27" key="1">
    <citation type="journal article" date="2013" name="Genome Biol.">
        <title>Draft genome of the mountain pine beetle, Dendroctonus ponderosae Hopkins, a major forest pest.</title>
        <authorList>
            <person name="Keeling C.I."/>
            <person name="Yuen M.M."/>
            <person name="Liao N.Y."/>
            <person name="Docking T.R."/>
            <person name="Chan S.K."/>
            <person name="Taylor G.A."/>
            <person name="Palmquist D.L."/>
            <person name="Jackman S.D."/>
            <person name="Nguyen A."/>
            <person name="Li M."/>
            <person name="Henderson H."/>
            <person name="Janes J.K."/>
            <person name="Zhao Y."/>
            <person name="Pandoh P."/>
            <person name="Moore R."/>
            <person name="Sperling F.A."/>
            <person name="Huber D.P."/>
            <person name="Birol I."/>
            <person name="Jones S.J."/>
            <person name="Bohlmann J."/>
        </authorList>
    </citation>
    <scope>NUCLEOTIDE SEQUENCE</scope>
</reference>
<feature type="region of interest" description="Disordered" evidence="22">
    <location>
        <begin position="910"/>
        <end position="954"/>
    </location>
</feature>
<keyword evidence="9" id="KW-0597">Phosphoprotein</keyword>
<evidence type="ECO:0000256" key="3">
    <source>
        <dbReference type="ARBA" id="ARBA00004496"/>
    </source>
</evidence>
<dbReference type="InterPro" id="IPR000961">
    <property type="entry name" value="AGC-kinase_C"/>
</dbReference>
<dbReference type="PROSITE" id="PS51860">
    <property type="entry name" value="REM_1"/>
    <property type="match status" value="2"/>
</dbReference>
<dbReference type="SMART" id="SM00133">
    <property type="entry name" value="S_TK_X"/>
    <property type="match status" value="1"/>
</dbReference>
<dbReference type="Proteomes" id="UP000019118">
    <property type="component" value="Unassembled WGS sequence"/>
</dbReference>
<evidence type="ECO:0000259" key="23">
    <source>
        <dbReference type="PROSITE" id="PS50011"/>
    </source>
</evidence>
<evidence type="ECO:0000259" key="24">
    <source>
        <dbReference type="PROSITE" id="PS51285"/>
    </source>
</evidence>
<protein>
    <recommendedName>
        <fullName evidence="6">protein kinase C</fullName>
        <ecNumber evidence="6">2.7.11.13</ecNumber>
    </recommendedName>
</protein>
<dbReference type="EnsemblMetazoa" id="XM_019910623.1">
    <property type="protein sequence ID" value="XP_019766182.1"/>
    <property type="gene ID" value="LOC109541702"/>
</dbReference>
<accession>A0AAR5PZ06</accession>
<dbReference type="SMART" id="SM00239">
    <property type="entry name" value="C2"/>
    <property type="match status" value="1"/>
</dbReference>
<dbReference type="Gene3D" id="3.30.200.20">
    <property type="entry name" value="Phosphorylase Kinase, domain 1"/>
    <property type="match status" value="1"/>
</dbReference>
<dbReference type="Gene3D" id="1.10.510.10">
    <property type="entry name" value="Transferase(Phosphotransferase) domain 1"/>
    <property type="match status" value="1"/>
</dbReference>
<evidence type="ECO:0000313" key="27">
    <source>
        <dbReference type="Proteomes" id="UP000019118"/>
    </source>
</evidence>
<evidence type="ECO:0000256" key="12">
    <source>
        <dbReference type="ARBA" id="ARBA00022741"/>
    </source>
</evidence>
<keyword evidence="12 20" id="KW-0547">Nucleotide-binding</keyword>
<dbReference type="InterPro" id="IPR017892">
    <property type="entry name" value="Pkinase_C"/>
</dbReference>
<evidence type="ECO:0000256" key="10">
    <source>
        <dbReference type="ARBA" id="ARBA00022679"/>
    </source>
</evidence>
<keyword evidence="13" id="KW-0418">Kinase</keyword>
<feature type="region of interest" description="Disordered" evidence="22">
    <location>
        <begin position="571"/>
        <end position="655"/>
    </location>
</feature>
<keyword evidence="16" id="KW-0539">Nucleus</keyword>
<dbReference type="InterPro" id="IPR000719">
    <property type="entry name" value="Prot_kinase_dom"/>
</dbReference>
<feature type="region of interest" description="Disordered" evidence="22">
    <location>
        <begin position="533"/>
        <end position="556"/>
    </location>
</feature>
<feature type="domain" description="Protein kinase" evidence="23">
    <location>
        <begin position="1618"/>
        <end position="1877"/>
    </location>
</feature>
<dbReference type="InterPro" id="IPR036274">
    <property type="entry name" value="HR1_rpt_sf"/>
</dbReference>
<feature type="compositionally biased region" description="Polar residues" evidence="22">
    <location>
        <begin position="598"/>
        <end position="620"/>
    </location>
</feature>
<dbReference type="InterPro" id="IPR008271">
    <property type="entry name" value="Ser/Thr_kinase_AS"/>
</dbReference>
<evidence type="ECO:0000256" key="7">
    <source>
        <dbReference type="ARBA" id="ARBA00022490"/>
    </source>
</evidence>
<dbReference type="PROSITE" id="PS00108">
    <property type="entry name" value="PROTEIN_KINASE_ST"/>
    <property type="match status" value="1"/>
</dbReference>
<feature type="compositionally biased region" description="Basic and acidic residues" evidence="22">
    <location>
        <begin position="910"/>
        <end position="921"/>
    </location>
</feature>
<dbReference type="GO" id="GO:0004697">
    <property type="term" value="F:diacylglycerol-dependent serine/threonine kinase activity"/>
    <property type="evidence" value="ECO:0007669"/>
    <property type="project" value="UniProtKB-EC"/>
</dbReference>
<dbReference type="InterPro" id="IPR037313">
    <property type="entry name" value="PKN_HR1_1"/>
</dbReference>
<feature type="compositionally biased region" description="Basic and acidic residues" evidence="22">
    <location>
        <begin position="313"/>
        <end position="330"/>
    </location>
</feature>
<dbReference type="SMART" id="SM00742">
    <property type="entry name" value="Hr1"/>
    <property type="match status" value="3"/>
</dbReference>
<keyword evidence="27" id="KW-1185">Reference proteome</keyword>
<keyword evidence="11" id="KW-0677">Repeat</keyword>
<dbReference type="EC" id="2.7.11.13" evidence="6"/>
<evidence type="ECO:0000256" key="17">
    <source>
        <dbReference type="ARBA" id="ARBA00047272"/>
    </source>
</evidence>
<evidence type="ECO:0000256" key="8">
    <source>
        <dbReference type="ARBA" id="ARBA00022527"/>
    </source>
</evidence>
<feature type="domain" description="REM-1" evidence="25">
    <location>
        <begin position="119"/>
        <end position="200"/>
    </location>
</feature>
<evidence type="ECO:0000256" key="13">
    <source>
        <dbReference type="ARBA" id="ARBA00022777"/>
    </source>
</evidence>
<dbReference type="FunFam" id="3.30.200.20:FF:000058">
    <property type="entry name" value="Putative serine/threonine-protein kinase N2"/>
    <property type="match status" value="1"/>
</dbReference>
<keyword evidence="14 20" id="KW-0067">ATP-binding</keyword>
<evidence type="ECO:0000256" key="21">
    <source>
        <dbReference type="SAM" id="Coils"/>
    </source>
</evidence>
<evidence type="ECO:0000256" key="16">
    <source>
        <dbReference type="ARBA" id="ARBA00023242"/>
    </source>
</evidence>
<feature type="compositionally biased region" description="Basic residues" evidence="22">
    <location>
        <begin position="621"/>
        <end position="630"/>
    </location>
</feature>
<evidence type="ECO:0000256" key="1">
    <source>
        <dbReference type="ARBA" id="ARBA00004123"/>
    </source>
</evidence>
<feature type="compositionally biased region" description="Low complexity" evidence="22">
    <location>
        <begin position="989"/>
        <end position="1002"/>
    </location>
</feature>
<dbReference type="PROSITE" id="PS00107">
    <property type="entry name" value="PROTEIN_KINASE_ATP"/>
    <property type="match status" value="1"/>
</dbReference>
<evidence type="ECO:0000256" key="20">
    <source>
        <dbReference type="PROSITE-ProRule" id="PRU10141"/>
    </source>
</evidence>
<dbReference type="InterPro" id="IPR011009">
    <property type="entry name" value="Kinase-like_dom_sf"/>
</dbReference>
<evidence type="ECO:0000256" key="22">
    <source>
        <dbReference type="SAM" id="MobiDB-lite"/>
    </source>
</evidence>
<feature type="region of interest" description="Disordered" evidence="22">
    <location>
        <begin position="309"/>
        <end position="382"/>
    </location>
</feature>
<proteinExistence type="inferred from homology"/>
<keyword evidence="15 19" id="KW-0175">Coiled coil</keyword>
<dbReference type="GO" id="GO:0007165">
    <property type="term" value="P:signal transduction"/>
    <property type="evidence" value="ECO:0007669"/>
    <property type="project" value="InterPro"/>
</dbReference>
<evidence type="ECO:0000256" key="14">
    <source>
        <dbReference type="ARBA" id="ARBA00022840"/>
    </source>
</evidence>
<comment type="similarity">
    <text evidence="5">Belongs to the protein kinase superfamily. AGC Ser/Thr protein kinase family. PKC subfamily.</text>
</comment>
<evidence type="ECO:0000256" key="5">
    <source>
        <dbReference type="ARBA" id="ARBA00005490"/>
    </source>
</evidence>
<dbReference type="CDD" id="cd11622">
    <property type="entry name" value="HR1_PKN_1"/>
    <property type="match status" value="1"/>
</dbReference>
<dbReference type="GO" id="GO:0030496">
    <property type="term" value="C:midbody"/>
    <property type="evidence" value="ECO:0007669"/>
    <property type="project" value="UniProtKB-SubCell"/>
</dbReference>
<dbReference type="Pfam" id="PF00433">
    <property type="entry name" value="Pkinase_C"/>
    <property type="match status" value="1"/>
</dbReference>
<dbReference type="GO" id="GO:0031267">
    <property type="term" value="F:small GTPase binding"/>
    <property type="evidence" value="ECO:0007669"/>
    <property type="project" value="InterPro"/>
</dbReference>
<dbReference type="GO" id="GO:0005737">
    <property type="term" value="C:cytoplasm"/>
    <property type="evidence" value="ECO:0007669"/>
    <property type="project" value="UniProtKB-SubCell"/>
</dbReference>
<dbReference type="Pfam" id="PF00069">
    <property type="entry name" value="Pkinase"/>
    <property type="match status" value="1"/>
</dbReference>
<organism evidence="26 27">
    <name type="scientific">Dendroctonus ponderosae</name>
    <name type="common">Mountain pine beetle</name>
    <dbReference type="NCBI Taxonomy" id="77166"/>
    <lineage>
        <taxon>Eukaryota</taxon>
        <taxon>Metazoa</taxon>
        <taxon>Ecdysozoa</taxon>
        <taxon>Arthropoda</taxon>
        <taxon>Hexapoda</taxon>
        <taxon>Insecta</taxon>
        <taxon>Pterygota</taxon>
        <taxon>Neoptera</taxon>
        <taxon>Endopterygota</taxon>
        <taxon>Coleoptera</taxon>
        <taxon>Polyphaga</taxon>
        <taxon>Cucujiformia</taxon>
        <taxon>Curculionidae</taxon>
        <taxon>Scolytinae</taxon>
        <taxon>Dendroctonus</taxon>
    </lineage>
</organism>
<dbReference type="PANTHER" id="PTHR24351">
    <property type="entry name" value="RIBOSOMAL PROTEIN S6 KINASE"/>
    <property type="match status" value="1"/>
</dbReference>
<comment type="subcellular location">
    <subcellularLocation>
        <location evidence="4">Cleavage furrow</location>
    </subcellularLocation>
    <subcellularLocation>
        <location evidence="3">Cytoplasm</location>
    </subcellularLocation>
    <subcellularLocation>
        <location evidence="2">Midbody</location>
    </subcellularLocation>
    <subcellularLocation>
        <location evidence="1">Nucleus</location>
    </subcellularLocation>
</comment>
<keyword evidence="8" id="KW-0723">Serine/threonine-protein kinase</keyword>
<dbReference type="SUPFAM" id="SSF46585">
    <property type="entry name" value="HR1 repeat"/>
    <property type="match status" value="3"/>
</dbReference>
<dbReference type="Pfam" id="PF02185">
    <property type="entry name" value="HR1"/>
    <property type="match status" value="2"/>
</dbReference>
<dbReference type="InterPro" id="IPR017441">
    <property type="entry name" value="Protein_kinase_ATP_BS"/>
</dbReference>
<feature type="domain" description="AGC-kinase C-terminal" evidence="24">
    <location>
        <begin position="1878"/>
        <end position="1938"/>
    </location>
</feature>
<evidence type="ECO:0000259" key="25">
    <source>
        <dbReference type="PROSITE" id="PS51860"/>
    </source>
</evidence>
<comment type="catalytic activity">
    <reaction evidence="17">
        <text>L-threonyl-[protein] + ATP = O-phospho-L-threonyl-[protein] + ADP + H(+)</text>
        <dbReference type="Rhea" id="RHEA:46608"/>
        <dbReference type="Rhea" id="RHEA-COMP:11060"/>
        <dbReference type="Rhea" id="RHEA-COMP:11605"/>
        <dbReference type="ChEBI" id="CHEBI:15378"/>
        <dbReference type="ChEBI" id="CHEBI:30013"/>
        <dbReference type="ChEBI" id="CHEBI:30616"/>
        <dbReference type="ChEBI" id="CHEBI:61977"/>
        <dbReference type="ChEBI" id="CHEBI:456216"/>
        <dbReference type="EC" id="2.7.11.13"/>
    </reaction>
</comment>
<dbReference type="InterPro" id="IPR035892">
    <property type="entry name" value="C2_domain_sf"/>
</dbReference>
<dbReference type="InterPro" id="IPR011072">
    <property type="entry name" value="HR1_rho-bd"/>
</dbReference>
<dbReference type="FunFam" id="1.10.510.10:FF:000038">
    <property type="entry name" value="serine/threonine-protein kinase N2 isoform X1"/>
    <property type="match status" value="1"/>
</dbReference>
<feature type="compositionally biased region" description="Polar residues" evidence="22">
    <location>
        <begin position="1404"/>
        <end position="1413"/>
    </location>
</feature>
<evidence type="ECO:0000256" key="6">
    <source>
        <dbReference type="ARBA" id="ARBA00012429"/>
    </source>
</evidence>
<dbReference type="SMART" id="SM00220">
    <property type="entry name" value="S_TKc"/>
    <property type="match status" value="1"/>
</dbReference>
<evidence type="ECO:0000313" key="26">
    <source>
        <dbReference type="EnsemblMetazoa" id="XP_019766182.1"/>
    </source>
</evidence>
<feature type="compositionally biased region" description="Pro residues" evidence="22">
    <location>
        <begin position="1506"/>
        <end position="1515"/>
    </location>
</feature>
<dbReference type="Gene3D" id="1.10.287.160">
    <property type="entry name" value="HR1 repeat"/>
    <property type="match status" value="3"/>
</dbReference>
<dbReference type="GO" id="GO:0005634">
    <property type="term" value="C:nucleus"/>
    <property type="evidence" value="ECO:0007669"/>
    <property type="project" value="UniProtKB-SubCell"/>
</dbReference>
<feature type="region of interest" description="Disordered" evidence="22">
    <location>
        <begin position="1903"/>
        <end position="1922"/>
    </location>
</feature>
<reference evidence="26" key="2">
    <citation type="submission" date="2024-08" db="UniProtKB">
        <authorList>
            <consortium name="EnsemblMetazoa"/>
        </authorList>
    </citation>
    <scope>IDENTIFICATION</scope>
</reference>
<feature type="domain" description="REM-1" evidence="25">
    <location>
        <begin position="29"/>
        <end position="103"/>
    </location>
</feature>
<evidence type="ECO:0000256" key="9">
    <source>
        <dbReference type="ARBA" id="ARBA00022553"/>
    </source>
</evidence>
<dbReference type="SUPFAM" id="SSF49562">
    <property type="entry name" value="C2 domain (Calcium/lipid-binding domain, CaLB)"/>
    <property type="match status" value="1"/>
</dbReference>
<feature type="binding site" evidence="20">
    <location>
        <position position="1647"/>
    </location>
    <ligand>
        <name>ATP</name>
        <dbReference type="ChEBI" id="CHEBI:30616"/>
    </ligand>
</feature>
<feature type="compositionally biased region" description="Pro residues" evidence="22">
    <location>
        <begin position="1487"/>
        <end position="1497"/>
    </location>
</feature>
<name>A0AAR5PZ06_DENPD</name>
<evidence type="ECO:0000256" key="2">
    <source>
        <dbReference type="ARBA" id="ARBA00004214"/>
    </source>
</evidence>
<feature type="compositionally biased region" description="Basic and acidic residues" evidence="22">
    <location>
        <begin position="976"/>
        <end position="988"/>
    </location>
</feature>
<evidence type="ECO:0000256" key="11">
    <source>
        <dbReference type="ARBA" id="ARBA00022737"/>
    </source>
</evidence>
<feature type="region of interest" description="Disordered" evidence="22">
    <location>
        <begin position="973"/>
        <end position="1011"/>
    </location>
</feature>